<dbReference type="RefSeq" id="WP_277731224.1">
    <property type="nucleotide sequence ID" value="NZ_CP120733.1"/>
</dbReference>
<dbReference type="Proteomes" id="UP001222800">
    <property type="component" value="Chromosome"/>
</dbReference>
<name>A0ABY8EEQ1_9FIRM</name>
<feature type="transmembrane region" description="Helical" evidence="1">
    <location>
        <begin position="80"/>
        <end position="97"/>
    </location>
</feature>
<sequence length="248" mass="29038">MDAFWKATCDSKSFNLYSKSHITTLIIIGAIILGMFLMREHIQKNRRKVGLSIGIMLIVQQILMYSWYITTNNFTWQESLPLYLCRVTTILCIIMVLRESYAFFEVAYFWGMSGSVIALITPDPGFEFPHVMFVQFFMGHGGMLISVLFMMYFYKFEPKLSSLKKTINWTMVYFVGVEMVNYAIGANYSYLRSKPLSKSPLDYLPPYPYYVPILAIIAVCVFSLWYIPFYIRDKKNEMIKQEEEVTSY</sequence>
<proteinExistence type="predicted"/>
<dbReference type="NCBIfam" id="TIGR02206">
    <property type="entry name" value="intg_mem_TP0381"/>
    <property type="match status" value="1"/>
</dbReference>
<feature type="transmembrane region" description="Helical" evidence="1">
    <location>
        <begin position="166"/>
        <end position="189"/>
    </location>
</feature>
<protein>
    <submittedName>
        <fullName evidence="2">TIGR02206 family membrane protein</fullName>
    </submittedName>
</protein>
<reference evidence="2 3" key="1">
    <citation type="submission" date="2023-03" db="EMBL/GenBank/DDBJ databases">
        <title>Complete genome sequence of Tepidibacter sp. SWIR-1, isolated from a deep-sea hydrothermal vent.</title>
        <authorList>
            <person name="Li X."/>
        </authorList>
    </citation>
    <scope>NUCLEOTIDE SEQUENCE [LARGE SCALE GENOMIC DNA]</scope>
    <source>
        <strain evidence="2 3">SWIR-1</strain>
    </source>
</reference>
<organism evidence="2 3">
    <name type="scientific">Tepidibacter hydrothermalis</name>
    <dbReference type="NCBI Taxonomy" id="3036126"/>
    <lineage>
        <taxon>Bacteria</taxon>
        <taxon>Bacillati</taxon>
        <taxon>Bacillota</taxon>
        <taxon>Clostridia</taxon>
        <taxon>Peptostreptococcales</taxon>
        <taxon>Peptostreptococcaceae</taxon>
        <taxon>Tepidibacter</taxon>
    </lineage>
</organism>
<keyword evidence="1" id="KW-0472">Membrane</keyword>
<keyword evidence="3" id="KW-1185">Reference proteome</keyword>
<accession>A0ABY8EEQ1</accession>
<gene>
    <name evidence="2" type="ORF">P4S50_13000</name>
</gene>
<keyword evidence="1" id="KW-0812">Transmembrane</keyword>
<dbReference type="InterPro" id="IPR011737">
    <property type="entry name" value="CHP02206_TP0381"/>
</dbReference>
<dbReference type="EMBL" id="CP120733">
    <property type="protein sequence ID" value="WFD09300.1"/>
    <property type="molecule type" value="Genomic_DNA"/>
</dbReference>
<dbReference type="Pfam" id="PF14808">
    <property type="entry name" value="TMEM164"/>
    <property type="match status" value="1"/>
</dbReference>
<keyword evidence="1" id="KW-1133">Transmembrane helix</keyword>
<feature type="transmembrane region" description="Helical" evidence="1">
    <location>
        <begin position="102"/>
        <end position="120"/>
    </location>
</feature>
<feature type="transmembrane region" description="Helical" evidence="1">
    <location>
        <begin position="132"/>
        <end position="154"/>
    </location>
</feature>
<evidence type="ECO:0000313" key="3">
    <source>
        <dbReference type="Proteomes" id="UP001222800"/>
    </source>
</evidence>
<evidence type="ECO:0000313" key="2">
    <source>
        <dbReference type="EMBL" id="WFD09300.1"/>
    </source>
</evidence>
<feature type="transmembrane region" description="Helical" evidence="1">
    <location>
        <begin position="209"/>
        <end position="231"/>
    </location>
</feature>
<feature type="transmembrane region" description="Helical" evidence="1">
    <location>
        <begin position="20"/>
        <end position="37"/>
    </location>
</feature>
<evidence type="ECO:0000256" key="1">
    <source>
        <dbReference type="SAM" id="Phobius"/>
    </source>
</evidence>
<feature type="transmembrane region" description="Helical" evidence="1">
    <location>
        <begin position="49"/>
        <end position="68"/>
    </location>
</feature>